<proteinExistence type="inferred from homology"/>
<dbReference type="SUPFAM" id="SSF50475">
    <property type="entry name" value="FMN-binding split barrel"/>
    <property type="match status" value="1"/>
</dbReference>
<gene>
    <name evidence="8" type="ORF">SAMN05421743_101282</name>
</gene>
<accession>A0A1H3W1G1</accession>
<evidence type="ECO:0000313" key="9">
    <source>
        <dbReference type="Proteomes" id="UP000198584"/>
    </source>
</evidence>
<feature type="domain" description="Pyridoxine 5'-phosphate oxidase dimerisation C-terminal" evidence="7">
    <location>
        <begin position="177"/>
        <end position="216"/>
    </location>
</feature>
<dbReference type="AlphaFoldDB" id="A0A1H3W1G1"/>
<dbReference type="GO" id="GO:0010181">
    <property type="term" value="F:FMN binding"/>
    <property type="evidence" value="ECO:0007669"/>
    <property type="project" value="InterPro"/>
</dbReference>
<reference evidence="8 9" key="1">
    <citation type="submission" date="2016-10" db="EMBL/GenBank/DDBJ databases">
        <authorList>
            <person name="de Groot N.N."/>
        </authorList>
    </citation>
    <scope>NUCLEOTIDE SEQUENCE [LARGE SCALE GENOMIC DNA]</scope>
    <source>
        <strain evidence="8 9">CCM7597</strain>
    </source>
</reference>
<evidence type="ECO:0000256" key="5">
    <source>
        <dbReference type="PIRSR" id="PIRSR000190-2"/>
    </source>
</evidence>
<sequence>MNHVRNKIQNSKTLLGPFPTFEVQETPYSPCELFLKWFQVALEHDIHEPHAMTLSTVDKEGKPDSRVLILKDVDEEGWYFATSTNSEKGKQLRTNSNVSLNFYWALIGRQIRIRGNAIKMDKETNVKDFLNRGKVARAISLIGKQSSILEKQSDFEEALSDQLSNLEDNPVEASDSWTLYKVRANEVEFWQADEKRQHVRLKYFLESDHWIKKLLWA</sequence>
<dbReference type="InterPro" id="IPR011576">
    <property type="entry name" value="Pyridox_Oxase_N"/>
</dbReference>
<dbReference type="NCBIfam" id="NF004231">
    <property type="entry name" value="PRK05679.1"/>
    <property type="match status" value="1"/>
</dbReference>
<feature type="domain" description="Pyridoxamine 5'-phosphate oxidase N-terminal" evidence="6">
    <location>
        <begin position="46"/>
        <end position="137"/>
    </location>
</feature>
<protein>
    <submittedName>
        <fullName evidence="8">Pyridoxamine 5'-phosphate oxidase</fullName>
    </submittedName>
</protein>
<dbReference type="InterPro" id="IPR012349">
    <property type="entry name" value="Split_barrel_FMN-bd"/>
</dbReference>
<dbReference type="GO" id="GO:0008615">
    <property type="term" value="P:pyridoxine biosynthetic process"/>
    <property type="evidence" value="ECO:0007669"/>
    <property type="project" value="InterPro"/>
</dbReference>
<evidence type="ECO:0000256" key="1">
    <source>
        <dbReference type="ARBA" id="ARBA00007301"/>
    </source>
</evidence>
<keyword evidence="2" id="KW-0285">Flavoprotein</keyword>
<dbReference type="OrthoDB" id="9780392at2"/>
<comment type="cofactor">
    <cofactor evidence="5">
        <name>FMN</name>
        <dbReference type="ChEBI" id="CHEBI:58210"/>
    </cofactor>
    <text evidence="5">Binds 1 FMN per subunit.</text>
</comment>
<dbReference type="Pfam" id="PF10590">
    <property type="entry name" value="PNP_phzG_C"/>
    <property type="match status" value="1"/>
</dbReference>
<evidence type="ECO:0000259" key="7">
    <source>
        <dbReference type="Pfam" id="PF10590"/>
    </source>
</evidence>
<evidence type="ECO:0000256" key="2">
    <source>
        <dbReference type="ARBA" id="ARBA00022630"/>
    </source>
</evidence>
<feature type="binding site" evidence="5">
    <location>
        <begin position="66"/>
        <end position="71"/>
    </location>
    <ligand>
        <name>FMN</name>
        <dbReference type="ChEBI" id="CHEBI:58210"/>
    </ligand>
</feature>
<feature type="binding site" evidence="5">
    <location>
        <position position="110"/>
    </location>
    <ligand>
        <name>FMN</name>
        <dbReference type="ChEBI" id="CHEBI:58210"/>
    </ligand>
</feature>
<feature type="binding site" evidence="5">
    <location>
        <position position="190"/>
    </location>
    <ligand>
        <name>FMN</name>
        <dbReference type="ChEBI" id="CHEBI:58210"/>
    </ligand>
</feature>
<dbReference type="Gene3D" id="2.30.110.10">
    <property type="entry name" value="Electron Transport, Fmn-binding Protein, Chain A"/>
    <property type="match status" value="1"/>
</dbReference>
<dbReference type="RefSeq" id="WP_093041460.1">
    <property type="nucleotide sequence ID" value="NZ_FNQR01000001.1"/>
</dbReference>
<evidence type="ECO:0000313" key="8">
    <source>
        <dbReference type="EMBL" id="SDZ80893.1"/>
    </source>
</evidence>
<feature type="binding site" evidence="5">
    <location>
        <begin position="145"/>
        <end position="146"/>
    </location>
    <ligand>
        <name>FMN</name>
        <dbReference type="ChEBI" id="CHEBI:58210"/>
    </ligand>
</feature>
<evidence type="ECO:0000256" key="4">
    <source>
        <dbReference type="ARBA" id="ARBA00023002"/>
    </source>
</evidence>
<dbReference type="PANTHER" id="PTHR10851:SF0">
    <property type="entry name" value="PYRIDOXINE-5'-PHOSPHATE OXIDASE"/>
    <property type="match status" value="1"/>
</dbReference>
<keyword evidence="3 5" id="KW-0288">FMN</keyword>
<keyword evidence="4" id="KW-0560">Oxidoreductase</keyword>
<feature type="binding site" evidence="5">
    <location>
        <position position="88"/>
    </location>
    <ligand>
        <name>FMN</name>
        <dbReference type="ChEBI" id="CHEBI:58210"/>
    </ligand>
</feature>
<comment type="similarity">
    <text evidence="1">Belongs to the pyridoxamine 5'-phosphate oxidase family.</text>
</comment>
<organism evidence="8 9">
    <name type="scientific">Thalassobacillus cyri</name>
    <dbReference type="NCBI Taxonomy" id="571932"/>
    <lineage>
        <taxon>Bacteria</taxon>
        <taxon>Bacillati</taxon>
        <taxon>Bacillota</taxon>
        <taxon>Bacilli</taxon>
        <taxon>Bacillales</taxon>
        <taxon>Bacillaceae</taxon>
        <taxon>Thalassobacillus</taxon>
    </lineage>
</organism>
<dbReference type="Pfam" id="PF01243">
    <property type="entry name" value="PNPOx_N"/>
    <property type="match status" value="1"/>
</dbReference>
<dbReference type="InterPro" id="IPR000659">
    <property type="entry name" value="Pyridox_Oxase"/>
</dbReference>
<dbReference type="GO" id="GO:0004733">
    <property type="term" value="F:pyridoxamine phosphate oxidase activity"/>
    <property type="evidence" value="ECO:0007669"/>
    <property type="project" value="InterPro"/>
</dbReference>
<name>A0A1H3W1G1_9BACI</name>
<feature type="binding site" evidence="5">
    <location>
        <position position="200"/>
    </location>
    <ligand>
        <name>FMN</name>
        <dbReference type="ChEBI" id="CHEBI:58210"/>
    </ligand>
</feature>
<dbReference type="InterPro" id="IPR019576">
    <property type="entry name" value="Pyridoxamine_oxidase_dimer_C"/>
</dbReference>
<evidence type="ECO:0000256" key="3">
    <source>
        <dbReference type="ARBA" id="ARBA00022643"/>
    </source>
</evidence>
<dbReference type="Proteomes" id="UP000198584">
    <property type="component" value="Unassembled WGS sequence"/>
</dbReference>
<evidence type="ECO:0000259" key="6">
    <source>
        <dbReference type="Pfam" id="PF01243"/>
    </source>
</evidence>
<dbReference type="STRING" id="571932.SAMN05421743_101282"/>
<dbReference type="PANTHER" id="PTHR10851">
    <property type="entry name" value="PYRIDOXINE-5-PHOSPHATE OXIDASE"/>
    <property type="match status" value="1"/>
</dbReference>
<dbReference type="PIRSF" id="PIRSF000190">
    <property type="entry name" value="Pyd_amn-ph_oxd"/>
    <property type="match status" value="1"/>
</dbReference>
<dbReference type="EMBL" id="FNQR01000001">
    <property type="protein sequence ID" value="SDZ80893.1"/>
    <property type="molecule type" value="Genomic_DNA"/>
</dbReference>
<keyword evidence="9" id="KW-1185">Reference proteome</keyword>